<dbReference type="EMBL" id="GBXM01109133">
    <property type="protein sequence ID" value="JAG99443.1"/>
    <property type="molecule type" value="Transcribed_RNA"/>
</dbReference>
<organism evidence="1">
    <name type="scientific">Anguilla anguilla</name>
    <name type="common">European freshwater eel</name>
    <name type="synonym">Muraena anguilla</name>
    <dbReference type="NCBI Taxonomy" id="7936"/>
    <lineage>
        <taxon>Eukaryota</taxon>
        <taxon>Metazoa</taxon>
        <taxon>Chordata</taxon>
        <taxon>Craniata</taxon>
        <taxon>Vertebrata</taxon>
        <taxon>Euteleostomi</taxon>
        <taxon>Actinopterygii</taxon>
        <taxon>Neopterygii</taxon>
        <taxon>Teleostei</taxon>
        <taxon>Anguilliformes</taxon>
        <taxon>Anguillidae</taxon>
        <taxon>Anguilla</taxon>
    </lineage>
</organism>
<sequence length="32" mass="3698">MCLEKMSDPPSHDTKHSLLFSSYLPHLRSNLI</sequence>
<evidence type="ECO:0000313" key="1">
    <source>
        <dbReference type="EMBL" id="JAG99443.1"/>
    </source>
</evidence>
<proteinExistence type="predicted"/>
<reference evidence="1" key="1">
    <citation type="submission" date="2014-11" db="EMBL/GenBank/DDBJ databases">
        <authorList>
            <person name="Amaro Gonzalez C."/>
        </authorList>
    </citation>
    <scope>NUCLEOTIDE SEQUENCE</scope>
</reference>
<accession>A0A0E9P560</accession>
<protein>
    <submittedName>
        <fullName evidence="1">Uncharacterized protein</fullName>
    </submittedName>
</protein>
<dbReference type="AlphaFoldDB" id="A0A0E9P560"/>
<reference evidence="1" key="2">
    <citation type="journal article" date="2015" name="Fish Shellfish Immunol.">
        <title>Early steps in the European eel (Anguilla anguilla)-Vibrio vulnificus interaction in the gills: Role of the RtxA13 toxin.</title>
        <authorList>
            <person name="Callol A."/>
            <person name="Pajuelo D."/>
            <person name="Ebbesson L."/>
            <person name="Teles M."/>
            <person name="MacKenzie S."/>
            <person name="Amaro C."/>
        </authorList>
    </citation>
    <scope>NUCLEOTIDE SEQUENCE</scope>
</reference>
<name>A0A0E9P560_ANGAN</name>
<dbReference type="EMBL" id="GBXM01092762">
    <property type="protein sequence ID" value="JAH15815.1"/>
    <property type="molecule type" value="Transcribed_RNA"/>
</dbReference>